<dbReference type="EC" id="3.1.1.29" evidence="1"/>
<dbReference type="InterPro" id="IPR002833">
    <property type="entry name" value="PTH2"/>
</dbReference>
<evidence type="ECO:0000256" key="5">
    <source>
        <dbReference type="SAM" id="MobiDB-lite"/>
    </source>
</evidence>
<feature type="compositionally biased region" description="Acidic residues" evidence="5">
    <location>
        <begin position="49"/>
        <end position="61"/>
    </location>
</feature>
<dbReference type="EMBL" id="KZ819198">
    <property type="protein sequence ID" value="PWY98461.1"/>
    <property type="molecule type" value="Genomic_DNA"/>
</dbReference>
<dbReference type="Gene3D" id="3.40.1490.10">
    <property type="entry name" value="Bit1"/>
    <property type="match status" value="1"/>
</dbReference>
<dbReference type="GO" id="GO:0005829">
    <property type="term" value="C:cytosol"/>
    <property type="evidence" value="ECO:0007669"/>
    <property type="project" value="TreeGrafter"/>
</dbReference>
<keyword evidence="6" id="KW-1133">Transmembrane helix</keyword>
<sequence>MSTTAGTLSAVVAVGIGCLTIGYWAGVGSSMLSYNQNTRSMLSSSGAHDDDDDDENSDMNSDDELRALADQPPTTSRDNHKAKPQEECKMILVVRTDIKMEKGKIAAQCSHATLAVYKSASKLTPGWVRQWERLGQAKVAVKCPDESSMLELEKQAKLQGVAAKSIIDAGRTQIAPNTRTVLGIGPAPISIINQITGHLKLL</sequence>
<organism evidence="7 8">
    <name type="scientific">Testicularia cyperi</name>
    <dbReference type="NCBI Taxonomy" id="1882483"/>
    <lineage>
        <taxon>Eukaryota</taxon>
        <taxon>Fungi</taxon>
        <taxon>Dikarya</taxon>
        <taxon>Basidiomycota</taxon>
        <taxon>Ustilaginomycotina</taxon>
        <taxon>Ustilaginomycetes</taxon>
        <taxon>Ustilaginales</taxon>
        <taxon>Anthracoideaceae</taxon>
        <taxon>Testicularia</taxon>
    </lineage>
</organism>
<comment type="similarity">
    <text evidence="3">Belongs to the PTH2 family.</text>
</comment>
<reference evidence="7 8" key="1">
    <citation type="journal article" date="2018" name="Mol. Biol. Evol.">
        <title>Broad Genomic Sampling Reveals a Smut Pathogenic Ancestry of the Fungal Clade Ustilaginomycotina.</title>
        <authorList>
            <person name="Kijpornyongpan T."/>
            <person name="Mondo S.J."/>
            <person name="Barry K."/>
            <person name="Sandor L."/>
            <person name="Lee J."/>
            <person name="Lipzen A."/>
            <person name="Pangilinan J."/>
            <person name="LaButti K."/>
            <person name="Hainaut M."/>
            <person name="Henrissat B."/>
            <person name="Grigoriev I.V."/>
            <person name="Spatafora J.W."/>
            <person name="Aime M.C."/>
        </authorList>
    </citation>
    <scope>NUCLEOTIDE SEQUENCE [LARGE SCALE GENOMIC DNA]</scope>
    <source>
        <strain evidence="7 8">MCA 3645</strain>
    </source>
</reference>
<dbReference type="STRING" id="1882483.A0A317XK77"/>
<proteinExistence type="inferred from homology"/>
<keyword evidence="2 7" id="KW-0378">Hydrolase</keyword>
<evidence type="ECO:0000256" key="2">
    <source>
        <dbReference type="ARBA" id="ARBA00022801"/>
    </source>
</evidence>
<dbReference type="CDD" id="cd02430">
    <property type="entry name" value="PTH2"/>
    <property type="match status" value="1"/>
</dbReference>
<dbReference type="PANTHER" id="PTHR12649">
    <property type="entry name" value="PEPTIDYL-TRNA HYDROLASE 2"/>
    <property type="match status" value="1"/>
</dbReference>
<dbReference type="OrthoDB" id="1733656at2759"/>
<evidence type="ECO:0000313" key="7">
    <source>
        <dbReference type="EMBL" id="PWY98461.1"/>
    </source>
</evidence>
<evidence type="ECO:0000256" key="6">
    <source>
        <dbReference type="SAM" id="Phobius"/>
    </source>
</evidence>
<protein>
    <recommendedName>
        <fullName evidence="1">peptidyl-tRNA hydrolase</fullName>
        <ecNumber evidence="1">3.1.1.29</ecNumber>
    </recommendedName>
</protein>
<dbReference type="NCBIfam" id="TIGR00283">
    <property type="entry name" value="arch_pth2"/>
    <property type="match status" value="1"/>
</dbReference>
<evidence type="ECO:0000313" key="8">
    <source>
        <dbReference type="Proteomes" id="UP000246740"/>
    </source>
</evidence>
<keyword evidence="6" id="KW-0812">Transmembrane</keyword>
<dbReference type="InterPro" id="IPR023476">
    <property type="entry name" value="Pep_tRNA_hydro_II_dom_sf"/>
</dbReference>
<accession>A0A317XK77</accession>
<evidence type="ECO:0000256" key="3">
    <source>
        <dbReference type="ARBA" id="ARBA00038050"/>
    </source>
</evidence>
<feature type="region of interest" description="Disordered" evidence="5">
    <location>
        <begin position="41"/>
        <end position="61"/>
    </location>
</feature>
<dbReference type="PANTHER" id="PTHR12649:SF11">
    <property type="entry name" value="PEPTIDYL-TRNA HYDROLASE 2, MITOCHONDRIAL"/>
    <property type="match status" value="1"/>
</dbReference>
<keyword evidence="8" id="KW-1185">Reference proteome</keyword>
<evidence type="ECO:0000256" key="4">
    <source>
        <dbReference type="ARBA" id="ARBA00048707"/>
    </source>
</evidence>
<dbReference type="FunCoup" id="A0A317XK77">
    <property type="interactions" value="659"/>
</dbReference>
<dbReference type="InParanoid" id="A0A317XK77"/>
<evidence type="ECO:0000256" key="1">
    <source>
        <dbReference type="ARBA" id="ARBA00013260"/>
    </source>
</evidence>
<dbReference type="GO" id="GO:0004045">
    <property type="term" value="F:peptidyl-tRNA hydrolase activity"/>
    <property type="evidence" value="ECO:0007669"/>
    <property type="project" value="UniProtKB-EC"/>
</dbReference>
<dbReference type="FunFam" id="3.40.1490.10:FF:000001">
    <property type="entry name" value="Peptidyl-tRNA hydrolase 2"/>
    <property type="match status" value="1"/>
</dbReference>
<name>A0A317XK77_9BASI</name>
<dbReference type="Pfam" id="PF01981">
    <property type="entry name" value="PTH2"/>
    <property type="match status" value="1"/>
</dbReference>
<dbReference type="AlphaFoldDB" id="A0A317XK77"/>
<comment type="catalytic activity">
    <reaction evidence="4">
        <text>an N-acyl-L-alpha-aminoacyl-tRNA + H2O = an N-acyl-L-amino acid + a tRNA + H(+)</text>
        <dbReference type="Rhea" id="RHEA:54448"/>
        <dbReference type="Rhea" id="RHEA-COMP:10123"/>
        <dbReference type="Rhea" id="RHEA-COMP:13883"/>
        <dbReference type="ChEBI" id="CHEBI:15377"/>
        <dbReference type="ChEBI" id="CHEBI:15378"/>
        <dbReference type="ChEBI" id="CHEBI:59874"/>
        <dbReference type="ChEBI" id="CHEBI:78442"/>
        <dbReference type="ChEBI" id="CHEBI:138191"/>
        <dbReference type="EC" id="3.1.1.29"/>
    </reaction>
</comment>
<dbReference type="NCBIfam" id="NF003314">
    <property type="entry name" value="PRK04322.1"/>
    <property type="match status" value="1"/>
</dbReference>
<feature type="transmembrane region" description="Helical" evidence="6">
    <location>
        <begin position="6"/>
        <end position="26"/>
    </location>
</feature>
<dbReference type="Proteomes" id="UP000246740">
    <property type="component" value="Unassembled WGS sequence"/>
</dbReference>
<gene>
    <name evidence="7" type="ORF">BCV70DRAFT_201770</name>
</gene>
<keyword evidence="6" id="KW-0472">Membrane</keyword>
<dbReference type="SUPFAM" id="SSF102462">
    <property type="entry name" value="Peptidyl-tRNA hydrolase II"/>
    <property type="match status" value="1"/>
</dbReference>